<keyword evidence="2" id="KW-1185">Reference proteome</keyword>
<evidence type="ECO:0000313" key="1">
    <source>
        <dbReference type="EMBL" id="KAJ8059500.1"/>
    </source>
</evidence>
<name>A0A9X0AB89_9HELO</name>
<proteinExistence type="predicted"/>
<evidence type="ECO:0000313" key="2">
    <source>
        <dbReference type="Proteomes" id="UP001152300"/>
    </source>
</evidence>
<accession>A0A9X0AB89</accession>
<comment type="caution">
    <text evidence="1">The sequence shown here is derived from an EMBL/GenBank/DDBJ whole genome shotgun (WGS) entry which is preliminary data.</text>
</comment>
<protein>
    <submittedName>
        <fullName evidence="1">Uncharacterized protein</fullName>
    </submittedName>
</protein>
<dbReference type="Proteomes" id="UP001152300">
    <property type="component" value="Unassembled WGS sequence"/>
</dbReference>
<dbReference type="EMBL" id="JAPEIS010000014">
    <property type="protein sequence ID" value="KAJ8059500.1"/>
    <property type="molecule type" value="Genomic_DNA"/>
</dbReference>
<sequence>MFKTRKTATIHKSFLHRKESPVIYQLLLSMPKIDRVNIHVLAPDPHMIFPEKAPSFICRRSPSIFEDFRKGFCLFWSENEGSISSPVRECTSSCHLTFWRWDVQITPLPVNSITDIV</sequence>
<gene>
    <name evidence="1" type="ORF">OCU04_011161</name>
</gene>
<dbReference type="AlphaFoldDB" id="A0A9X0AB89"/>
<organism evidence="1 2">
    <name type="scientific">Sclerotinia nivalis</name>
    <dbReference type="NCBI Taxonomy" id="352851"/>
    <lineage>
        <taxon>Eukaryota</taxon>
        <taxon>Fungi</taxon>
        <taxon>Dikarya</taxon>
        <taxon>Ascomycota</taxon>
        <taxon>Pezizomycotina</taxon>
        <taxon>Leotiomycetes</taxon>
        <taxon>Helotiales</taxon>
        <taxon>Sclerotiniaceae</taxon>
        <taxon>Sclerotinia</taxon>
    </lineage>
</organism>
<reference evidence="1" key="1">
    <citation type="submission" date="2022-11" db="EMBL/GenBank/DDBJ databases">
        <title>Genome Resource of Sclerotinia nivalis Strain SnTB1, a Plant Pathogen Isolated from American Ginseng.</title>
        <authorList>
            <person name="Fan S."/>
        </authorList>
    </citation>
    <scope>NUCLEOTIDE SEQUENCE</scope>
    <source>
        <strain evidence="1">SnTB1</strain>
    </source>
</reference>